<dbReference type="Gene3D" id="4.10.320.10">
    <property type="entry name" value="E3-binding domain"/>
    <property type="match status" value="1"/>
</dbReference>
<dbReference type="GO" id="GO:0031405">
    <property type="term" value="F:lipoic acid binding"/>
    <property type="evidence" value="ECO:0007669"/>
    <property type="project" value="TreeGrafter"/>
</dbReference>
<evidence type="ECO:0000259" key="9">
    <source>
        <dbReference type="PROSITE" id="PS51826"/>
    </source>
</evidence>
<dbReference type="Gene3D" id="3.30.559.10">
    <property type="entry name" value="Chloramphenicol acetyltransferase-like domain"/>
    <property type="match status" value="1"/>
</dbReference>
<dbReference type="STRING" id="295108.HT99x_00833"/>
<evidence type="ECO:0000256" key="3">
    <source>
        <dbReference type="ARBA" id="ARBA00011484"/>
    </source>
</evidence>
<dbReference type="InterPro" id="IPR011053">
    <property type="entry name" value="Single_hybrid_motif"/>
</dbReference>
<dbReference type="PROSITE" id="PS51826">
    <property type="entry name" value="PSBD"/>
    <property type="match status" value="1"/>
</dbReference>
<dbReference type="AlphaFoldDB" id="A0A0Q9YNP1"/>
<comment type="caution">
    <text evidence="10">The sequence shown here is derived from an EMBL/GenBank/DDBJ whole genome shotgun (WGS) entry which is preliminary data.</text>
</comment>
<dbReference type="EMBL" id="LKAJ02000001">
    <property type="protein sequence ID" value="MCS5712388.1"/>
    <property type="molecule type" value="Genomic_DNA"/>
</dbReference>
<dbReference type="InterPro" id="IPR003016">
    <property type="entry name" value="2-oxoA_DH_lipoyl-BS"/>
</dbReference>
<dbReference type="SUPFAM" id="SSF52777">
    <property type="entry name" value="CoA-dependent acyltransferases"/>
    <property type="match status" value="1"/>
</dbReference>
<dbReference type="InterPro" id="IPR000089">
    <property type="entry name" value="Biotin_lipoyl"/>
</dbReference>
<dbReference type="InterPro" id="IPR036625">
    <property type="entry name" value="E3-bd_dom_sf"/>
</dbReference>
<evidence type="ECO:0000259" key="8">
    <source>
        <dbReference type="PROSITE" id="PS50968"/>
    </source>
</evidence>
<reference evidence="11" key="2">
    <citation type="journal article" date="2016" name="Genome Announc.">
        <title>Draft Genome Sequences of Two Novel Amoeba-Resistant Intranuclear Bacteria, 'Candidatus Berkiella cookevillensis' and 'Candidatus Berkiella aquae'.</title>
        <authorList>
            <person name="Mehari Y.T."/>
            <person name="Arivett B.A."/>
            <person name="Farone A.L."/>
            <person name="Gunderson J.H."/>
            <person name="Farone M.B."/>
        </authorList>
    </citation>
    <scope>NUCLEOTIDE SEQUENCE</scope>
    <source>
        <strain evidence="11">HT99</strain>
    </source>
</reference>
<dbReference type="RefSeq" id="WP_075065461.1">
    <property type="nucleotide sequence ID" value="NZ_LKAJ02000001.1"/>
</dbReference>
<dbReference type="GO" id="GO:0005737">
    <property type="term" value="C:cytoplasm"/>
    <property type="evidence" value="ECO:0007669"/>
    <property type="project" value="TreeGrafter"/>
</dbReference>
<evidence type="ECO:0000313" key="12">
    <source>
        <dbReference type="Proteomes" id="UP000051497"/>
    </source>
</evidence>
<organism evidence="10">
    <name type="scientific">Candidatus Berkiella aquae</name>
    <dbReference type="NCBI Taxonomy" id="295108"/>
    <lineage>
        <taxon>Bacteria</taxon>
        <taxon>Pseudomonadati</taxon>
        <taxon>Pseudomonadota</taxon>
        <taxon>Gammaproteobacteria</taxon>
        <taxon>Candidatus Berkiellales</taxon>
        <taxon>Candidatus Berkiellaceae</taxon>
        <taxon>Candidatus Berkiella</taxon>
    </lineage>
</organism>
<dbReference type="EC" id="2.3.1.-" evidence="7"/>
<reference evidence="10" key="1">
    <citation type="submission" date="2015-09" db="EMBL/GenBank/DDBJ databases">
        <title>Draft Genome Sequences of Two Novel Amoeba-resistant Intranuclear Bacteria, Candidatus Berkiella cookevillensis and Candidatus Berkiella aquae.</title>
        <authorList>
            <person name="Mehari Y.T."/>
            <person name="Arivett B.A."/>
            <person name="Farone A.L."/>
            <person name="Gunderson J.H."/>
            <person name="Farone M.B."/>
        </authorList>
    </citation>
    <scope>NUCLEOTIDE SEQUENCE [LARGE SCALE GENOMIC DNA]</scope>
    <source>
        <strain evidence="10">HT99</strain>
    </source>
</reference>
<evidence type="ECO:0000256" key="7">
    <source>
        <dbReference type="RuleBase" id="RU003423"/>
    </source>
</evidence>
<dbReference type="SUPFAM" id="SSF51230">
    <property type="entry name" value="Single hybrid motif"/>
    <property type="match status" value="1"/>
</dbReference>
<dbReference type="Pfam" id="PF00364">
    <property type="entry name" value="Biotin_lipoyl"/>
    <property type="match status" value="1"/>
</dbReference>
<dbReference type="PATRIC" id="fig|1590043.3.peg.832"/>
<gene>
    <name evidence="10" type="primary">bkdC</name>
    <name evidence="10" type="ORF">HT99x_00833</name>
    <name evidence="11" type="ORF">HT99x_013180</name>
</gene>
<evidence type="ECO:0000256" key="5">
    <source>
        <dbReference type="ARBA" id="ARBA00022823"/>
    </source>
</evidence>
<comment type="cofactor">
    <cofactor evidence="1 7">
        <name>(R)-lipoate</name>
        <dbReference type="ChEBI" id="CHEBI:83088"/>
    </cofactor>
</comment>
<evidence type="ECO:0000313" key="11">
    <source>
        <dbReference type="EMBL" id="MCS5712388.1"/>
    </source>
</evidence>
<protein>
    <recommendedName>
        <fullName evidence="7">Dihydrolipoamide acetyltransferase component of pyruvate dehydrogenase complex</fullName>
        <ecNumber evidence="7">2.3.1.-</ecNumber>
    </recommendedName>
</protein>
<dbReference type="InterPro" id="IPR004167">
    <property type="entry name" value="PSBD"/>
</dbReference>
<dbReference type="Proteomes" id="UP000051497">
    <property type="component" value="Unassembled WGS sequence"/>
</dbReference>
<dbReference type="OrthoDB" id="9805770at2"/>
<dbReference type="InterPro" id="IPR023213">
    <property type="entry name" value="CAT-like_dom_sf"/>
</dbReference>
<evidence type="ECO:0000256" key="6">
    <source>
        <dbReference type="ARBA" id="ARBA00023315"/>
    </source>
</evidence>
<dbReference type="EMBL" id="LKAJ01000002">
    <property type="protein sequence ID" value="KRG22411.1"/>
    <property type="molecule type" value="Genomic_DNA"/>
</dbReference>
<keyword evidence="6 7" id="KW-0012">Acyltransferase</keyword>
<keyword evidence="12" id="KW-1185">Reference proteome</keyword>
<dbReference type="Pfam" id="PF00198">
    <property type="entry name" value="2-oxoacid_dh"/>
    <property type="match status" value="1"/>
</dbReference>
<sequence length="363" mass="39137">MKTFVLPDLGEGLPDGEISEWHVKEGDSIQADSPLVSIETAKAIVEVPSPYTGKIVKLHGKKGDVIPTGSPLVDFSIQGREETGTVAGEIKVGHEVLTEQAMAISNRVQGVKVLPAVRALAKKLNVDLATITPSGADNTITADDVKGASQILSNAPTLEPLRGVRRFMANVMSASHAEVVPVTVIDDVDITAWVKEKDFTTKVIMAMVKACTEEPALNAWYDSKAMGRRIFKEVHIGLAIDTEDGLFVPVIKDAQTKNKEQIRSEIEVLKQEVRSRIIAPQKLQGSTIVLSNFGNFAGRYANPIVVPPTVAILGVGSLREAVLPYQGAPSIRSVLPLSLSFDHRAVTGGEATRFLSLLMRHLQ</sequence>
<dbReference type="Gene3D" id="2.40.50.100">
    <property type="match status" value="1"/>
</dbReference>
<dbReference type="InterPro" id="IPR001078">
    <property type="entry name" value="2-oxoacid_DH_actylTfrase"/>
</dbReference>
<comment type="similarity">
    <text evidence="2 7">Belongs to the 2-oxoacid dehydrogenase family.</text>
</comment>
<dbReference type="PANTHER" id="PTHR43178">
    <property type="entry name" value="DIHYDROLIPOAMIDE ACETYLTRANSFERASE COMPONENT OF PYRUVATE DEHYDROGENASE COMPLEX"/>
    <property type="match status" value="1"/>
</dbReference>
<dbReference type="Pfam" id="PF02817">
    <property type="entry name" value="E3_binding"/>
    <property type="match status" value="1"/>
</dbReference>
<evidence type="ECO:0000256" key="1">
    <source>
        <dbReference type="ARBA" id="ARBA00001938"/>
    </source>
</evidence>
<evidence type="ECO:0000256" key="4">
    <source>
        <dbReference type="ARBA" id="ARBA00022679"/>
    </source>
</evidence>
<dbReference type="SUPFAM" id="SSF47005">
    <property type="entry name" value="Peripheral subunit-binding domain of 2-oxo acid dehydrogenase complex"/>
    <property type="match status" value="1"/>
</dbReference>
<dbReference type="GO" id="GO:0016407">
    <property type="term" value="F:acetyltransferase activity"/>
    <property type="evidence" value="ECO:0007669"/>
    <property type="project" value="TreeGrafter"/>
</dbReference>
<comment type="subunit">
    <text evidence="3">Forms a 24-polypeptide structural core with octahedral symmetry.</text>
</comment>
<feature type="domain" description="Peripheral subunit-binding (PSBD)" evidence="9">
    <location>
        <begin position="112"/>
        <end position="149"/>
    </location>
</feature>
<name>A0A0Q9YNP1_9GAMM</name>
<reference evidence="11" key="3">
    <citation type="submission" date="2021-06" db="EMBL/GenBank/DDBJ databases">
        <title>Genomic Description and Analysis of Intracellular Bacteria, Candidatus Berkiella cookevillensis and Candidatus Berkiella aquae.</title>
        <authorList>
            <person name="Kidane D.T."/>
            <person name="Mehari Y.T."/>
            <person name="Rice F.C."/>
            <person name="Arivett B.A."/>
            <person name="Farone A.L."/>
            <person name="Berk S.G."/>
            <person name="Farone M.B."/>
        </authorList>
    </citation>
    <scope>NUCLEOTIDE SEQUENCE</scope>
    <source>
        <strain evidence="11">HT99</strain>
    </source>
</reference>
<feature type="domain" description="Lipoyl-binding" evidence="8">
    <location>
        <begin position="1"/>
        <end position="76"/>
    </location>
</feature>
<dbReference type="PANTHER" id="PTHR43178:SF12">
    <property type="entry name" value="DIHYDROLIPOAMIDE ACETYLTRANSFERASE COMPONENT OF PYRUVATE DEHYDROGENASE COMPLEX"/>
    <property type="match status" value="1"/>
</dbReference>
<proteinExistence type="inferred from homology"/>
<evidence type="ECO:0000256" key="2">
    <source>
        <dbReference type="ARBA" id="ARBA00007317"/>
    </source>
</evidence>
<dbReference type="PROSITE" id="PS00189">
    <property type="entry name" value="LIPOYL"/>
    <property type="match status" value="1"/>
</dbReference>
<accession>A0A0Q9YNP1</accession>
<dbReference type="CDD" id="cd06849">
    <property type="entry name" value="lipoyl_domain"/>
    <property type="match status" value="1"/>
</dbReference>
<keyword evidence="5 7" id="KW-0450">Lipoyl</keyword>
<dbReference type="InterPro" id="IPR050743">
    <property type="entry name" value="2-oxoacid_DH_E2_comp"/>
</dbReference>
<evidence type="ECO:0000313" key="10">
    <source>
        <dbReference type="EMBL" id="KRG22411.1"/>
    </source>
</evidence>
<dbReference type="PROSITE" id="PS50968">
    <property type="entry name" value="BIOTINYL_LIPOYL"/>
    <property type="match status" value="1"/>
</dbReference>
<keyword evidence="4 7" id="KW-0808">Transferase</keyword>